<dbReference type="Pfam" id="PF01541">
    <property type="entry name" value="GIY-YIG"/>
    <property type="match status" value="1"/>
</dbReference>
<dbReference type="PANTHER" id="PTHR34477:SF1">
    <property type="entry name" value="UPF0213 PROTEIN YHBQ"/>
    <property type="match status" value="1"/>
</dbReference>
<dbReference type="AlphaFoldDB" id="A0A7H0H3C3"/>
<accession>A0A7H0H3C3</accession>
<proteinExistence type="inferred from homology"/>
<gene>
    <name evidence="3" type="ORF">H9L22_12250</name>
</gene>
<feature type="domain" description="GIY-YIG" evidence="2">
    <location>
        <begin position="1"/>
        <end position="75"/>
    </location>
</feature>
<protein>
    <submittedName>
        <fullName evidence="3">GIY-YIG nuclease family protein</fullName>
    </submittedName>
</protein>
<dbReference type="KEGG" id="tdf:H9L22_12250"/>
<dbReference type="PANTHER" id="PTHR34477">
    <property type="entry name" value="UPF0213 PROTEIN YHBQ"/>
    <property type="match status" value="1"/>
</dbReference>
<dbReference type="CDD" id="cd10456">
    <property type="entry name" value="GIY-YIG_UPF0213"/>
    <property type="match status" value="1"/>
</dbReference>
<sequence>MAWVYILKCSDGAFYVGSTKYLEDRVDQHNSGFGASFTKKRRPVTLVFAQEYDNVGEAWQMERRLHGWSREKKQALIDGRFELLPELSRRGRRRDLSGASGGEGAAR</sequence>
<dbReference type="PROSITE" id="PS50164">
    <property type="entry name" value="GIY_YIG"/>
    <property type="match status" value="1"/>
</dbReference>
<comment type="similarity">
    <text evidence="1">Belongs to the UPF0213 family.</text>
</comment>
<name>A0A7H0H3C3_9ACTN</name>
<dbReference type="Gene3D" id="3.40.1440.10">
    <property type="entry name" value="GIY-YIG endonuclease"/>
    <property type="match status" value="1"/>
</dbReference>
<keyword evidence="4" id="KW-1185">Reference proteome</keyword>
<evidence type="ECO:0000313" key="3">
    <source>
        <dbReference type="EMBL" id="QNP55039.1"/>
    </source>
</evidence>
<evidence type="ECO:0000313" key="4">
    <source>
        <dbReference type="Proteomes" id="UP000516117"/>
    </source>
</evidence>
<evidence type="ECO:0000259" key="2">
    <source>
        <dbReference type="PROSITE" id="PS50164"/>
    </source>
</evidence>
<dbReference type="InterPro" id="IPR000305">
    <property type="entry name" value="GIY-YIG_endonuc"/>
</dbReference>
<dbReference type="Proteomes" id="UP000516117">
    <property type="component" value="Chromosome"/>
</dbReference>
<reference evidence="3 4" key="1">
    <citation type="submission" date="2020-08" db="EMBL/GenBank/DDBJ databases">
        <title>Genome sequence of Tessaracoccus defluvii JCM 17540T.</title>
        <authorList>
            <person name="Hyun D.-W."/>
            <person name="Bae J.-W."/>
        </authorList>
    </citation>
    <scope>NUCLEOTIDE SEQUENCE [LARGE SCALE GENOMIC DNA]</scope>
    <source>
        <strain evidence="3 4">JCM 17540</strain>
    </source>
</reference>
<dbReference type="EMBL" id="CP060789">
    <property type="protein sequence ID" value="QNP55039.1"/>
    <property type="molecule type" value="Genomic_DNA"/>
</dbReference>
<dbReference type="InterPro" id="IPR050190">
    <property type="entry name" value="UPF0213_domain"/>
</dbReference>
<dbReference type="SUPFAM" id="SSF82771">
    <property type="entry name" value="GIY-YIG endonuclease"/>
    <property type="match status" value="1"/>
</dbReference>
<organism evidence="3 4">
    <name type="scientific">Tessaracoccus defluvii</name>
    <dbReference type="NCBI Taxonomy" id="1285901"/>
    <lineage>
        <taxon>Bacteria</taxon>
        <taxon>Bacillati</taxon>
        <taxon>Actinomycetota</taxon>
        <taxon>Actinomycetes</taxon>
        <taxon>Propionibacteriales</taxon>
        <taxon>Propionibacteriaceae</taxon>
        <taxon>Tessaracoccus</taxon>
    </lineage>
</organism>
<dbReference type="InterPro" id="IPR035901">
    <property type="entry name" value="GIY-YIG_endonuc_sf"/>
</dbReference>
<evidence type="ECO:0000256" key="1">
    <source>
        <dbReference type="ARBA" id="ARBA00007435"/>
    </source>
</evidence>
<dbReference type="RefSeq" id="WP_187720175.1">
    <property type="nucleotide sequence ID" value="NZ_BAABBL010000004.1"/>
</dbReference>